<organism evidence="4 5">
    <name type="scientific">Clostridium saccharobutylicum</name>
    <dbReference type="NCBI Taxonomy" id="169679"/>
    <lineage>
        <taxon>Bacteria</taxon>
        <taxon>Bacillati</taxon>
        <taxon>Bacillota</taxon>
        <taxon>Clostridia</taxon>
        <taxon>Eubacteriales</taxon>
        <taxon>Clostridiaceae</taxon>
        <taxon>Clostridium</taxon>
    </lineage>
</organism>
<feature type="transmembrane region" description="Helical" evidence="1">
    <location>
        <begin position="162"/>
        <end position="181"/>
    </location>
</feature>
<accession>A0A1S8N229</accession>
<evidence type="ECO:0000256" key="1">
    <source>
        <dbReference type="SAM" id="Phobius"/>
    </source>
</evidence>
<keyword evidence="1" id="KW-0472">Membrane</keyword>
<evidence type="ECO:0000256" key="2">
    <source>
        <dbReference type="SAM" id="SignalP"/>
    </source>
</evidence>
<feature type="chain" id="PRO_5012278077" description="YtkA-like domain-containing protein" evidence="2">
    <location>
        <begin position="33"/>
        <end position="187"/>
    </location>
</feature>
<comment type="caution">
    <text evidence="4">The sequence shown here is derived from an EMBL/GenBank/DDBJ whole genome shotgun (WGS) entry which is preliminary data.</text>
</comment>
<evidence type="ECO:0000259" key="3">
    <source>
        <dbReference type="Pfam" id="PF13115"/>
    </source>
</evidence>
<dbReference type="Pfam" id="PF13115">
    <property type="entry name" value="YtkA"/>
    <property type="match status" value="1"/>
</dbReference>
<dbReference type="Proteomes" id="UP000191154">
    <property type="component" value="Unassembled WGS sequence"/>
</dbReference>
<feature type="domain" description="YtkA-like" evidence="3">
    <location>
        <begin position="54"/>
        <end position="137"/>
    </location>
</feature>
<sequence length="187" mass="19963">MKGVYLTMKKKKIRGAIAGLIFTLGLSTAAFADGMGNMDISKGTEKSASGINAELTFNKDDKAKTGKNDVMVTLHDNNNKEIDNADVKISAEMDKSSDMGGMNMDNSKPIEATLESSGQGQYMSNIDFSDKGKWVVTANVMVNGEKKDIKFDVYVASAGPNWVVIGGFIGVVAVIIIVAAVKKKSIK</sequence>
<feature type="signal peptide" evidence="2">
    <location>
        <begin position="1"/>
        <end position="32"/>
    </location>
</feature>
<evidence type="ECO:0000313" key="5">
    <source>
        <dbReference type="Proteomes" id="UP000191154"/>
    </source>
</evidence>
<gene>
    <name evidence="4" type="ORF">CLOSAC_31900</name>
</gene>
<keyword evidence="1" id="KW-1133">Transmembrane helix</keyword>
<name>A0A1S8N229_CLOSA</name>
<dbReference type="InterPro" id="IPR032693">
    <property type="entry name" value="YtkA-like_dom"/>
</dbReference>
<proteinExistence type="predicted"/>
<keyword evidence="2" id="KW-0732">Signal</keyword>
<keyword evidence="1" id="KW-0812">Transmembrane</keyword>
<evidence type="ECO:0000313" key="4">
    <source>
        <dbReference type="EMBL" id="OOM10569.1"/>
    </source>
</evidence>
<dbReference type="EMBL" id="LZYZ01000006">
    <property type="protein sequence ID" value="OOM10569.1"/>
    <property type="molecule type" value="Genomic_DNA"/>
</dbReference>
<dbReference type="AlphaFoldDB" id="A0A1S8N229"/>
<reference evidence="4 5" key="1">
    <citation type="submission" date="2016-05" db="EMBL/GenBank/DDBJ databases">
        <title>Microbial solvent formation.</title>
        <authorList>
            <person name="Poehlein A."/>
            <person name="Montoya Solano J.D."/>
            <person name="Flitsch S."/>
            <person name="Krabben P."/>
            <person name="Duerre P."/>
            <person name="Daniel R."/>
        </authorList>
    </citation>
    <scope>NUCLEOTIDE SEQUENCE [LARGE SCALE GENOMIC DNA]</scope>
    <source>
        <strain evidence="4 5">L1-8</strain>
    </source>
</reference>
<protein>
    <recommendedName>
        <fullName evidence="3">YtkA-like domain-containing protein</fullName>
    </recommendedName>
</protein>